<dbReference type="PRINTS" id="PR00390">
    <property type="entry name" value="PHPHLIPASEC"/>
</dbReference>
<feature type="binding site" evidence="20">
    <location>
        <position position="178"/>
    </location>
    <ligand>
        <name>Ca(2+)</name>
        <dbReference type="ChEBI" id="CHEBI:29108"/>
        <label>3</label>
        <note>catalytic</note>
    </ligand>
</feature>
<dbReference type="SMART" id="SM00149">
    <property type="entry name" value="PLCYc"/>
    <property type="match status" value="1"/>
</dbReference>
<dbReference type="Pfam" id="PF00388">
    <property type="entry name" value="PI-PLC-X"/>
    <property type="match status" value="1"/>
</dbReference>
<evidence type="ECO:0000256" key="15">
    <source>
        <dbReference type="ARBA" id="ARBA00023224"/>
    </source>
</evidence>
<evidence type="ECO:0000256" key="6">
    <source>
        <dbReference type="ARBA" id="ARBA00022490"/>
    </source>
</evidence>
<dbReference type="InterPro" id="IPR018247">
    <property type="entry name" value="EF_Hand_1_Ca_BS"/>
</dbReference>
<feature type="domain" description="EF-hand" evidence="25">
    <location>
        <begin position="6"/>
        <end position="41"/>
    </location>
</feature>
<evidence type="ECO:0000256" key="4">
    <source>
        <dbReference type="ARBA" id="ARBA00004496"/>
    </source>
</evidence>
<evidence type="ECO:0000256" key="9">
    <source>
        <dbReference type="ARBA" id="ARBA00022801"/>
    </source>
</evidence>
<dbReference type="SUPFAM" id="SSF47473">
    <property type="entry name" value="EF-hand"/>
    <property type="match status" value="1"/>
</dbReference>
<keyword evidence="14" id="KW-0472">Membrane</keyword>
<dbReference type="Gene3D" id="3.20.20.190">
    <property type="entry name" value="Phosphatidylinositol (PI) phosphodiesterase"/>
    <property type="match status" value="1"/>
</dbReference>
<dbReference type="InterPro" id="IPR001711">
    <property type="entry name" value="PLipase_C_Pinositol-sp_Y"/>
</dbReference>
<evidence type="ECO:0000256" key="23">
    <source>
        <dbReference type="SAM" id="MobiDB-lite"/>
    </source>
</evidence>
<dbReference type="InterPro" id="IPR015359">
    <property type="entry name" value="PLC_EF-hand-like"/>
</dbReference>
<evidence type="ECO:0000256" key="10">
    <source>
        <dbReference type="ARBA" id="ARBA00022824"/>
    </source>
</evidence>
<dbReference type="InterPro" id="IPR028391">
    <property type="entry name" value="PLC-delta1_cat"/>
</dbReference>
<evidence type="ECO:0000256" key="11">
    <source>
        <dbReference type="ARBA" id="ARBA00022837"/>
    </source>
</evidence>
<evidence type="ECO:0000256" key="22">
    <source>
        <dbReference type="RuleBase" id="RU361133"/>
    </source>
</evidence>
<reference evidence="26" key="1">
    <citation type="thesis" date="2021" institute="BYU ScholarsArchive" country="Provo, UT, USA">
        <title>Applications of and Algorithms for Genome Assembly and Genomic Analyses with an Emphasis on Marine Teleosts.</title>
        <authorList>
            <person name="Pickett B.D."/>
        </authorList>
    </citation>
    <scope>NUCLEOTIDE SEQUENCE</scope>
    <source>
        <strain evidence="26">HI-2016</strain>
    </source>
</reference>
<evidence type="ECO:0000256" key="19">
    <source>
        <dbReference type="PIRSR" id="PIRSR628391-2"/>
    </source>
</evidence>
<feature type="binding site" evidence="20">
    <location>
        <position position="209"/>
    </location>
    <ligand>
        <name>Ca(2+)</name>
        <dbReference type="ChEBI" id="CHEBI:29108"/>
        <label>3</label>
        <note>catalytic</note>
    </ligand>
</feature>
<dbReference type="GO" id="GO:0005634">
    <property type="term" value="C:nucleus"/>
    <property type="evidence" value="ECO:0007669"/>
    <property type="project" value="UniProtKB-SubCell"/>
</dbReference>
<comment type="catalytic activity">
    <reaction evidence="17">
        <text>a 1,2-diacyl-sn-glycero-3-phospho-(1D-myo-inositol-4,5-bisphosphate) + H2O = 1D-myo-inositol 1,4,5-trisphosphate + a 1,2-diacyl-sn-glycerol + H(+)</text>
        <dbReference type="Rhea" id="RHEA:33179"/>
        <dbReference type="ChEBI" id="CHEBI:15377"/>
        <dbReference type="ChEBI" id="CHEBI:15378"/>
        <dbReference type="ChEBI" id="CHEBI:17815"/>
        <dbReference type="ChEBI" id="CHEBI:58456"/>
        <dbReference type="ChEBI" id="CHEBI:203600"/>
        <dbReference type="EC" id="3.1.4.11"/>
    </reaction>
    <physiologicalReaction direction="left-to-right" evidence="17">
        <dbReference type="Rhea" id="RHEA:33180"/>
    </physiologicalReaction>
</comment>
<evidence type="ECO:0000256" key="1">
    <source>
        <dbReference type="ARBA" id="ARBA00004123"/>
    </source>
</evidence>
<accession>A0A8T2PHR1</accession>
<evidence type="ECO:0000256" key="14">
    <source>
        <dbReference type="ARBA" id="ARBA00023136"/>
    </source>
</evidence>
<dbReference type="SUPFAM" id="SSF51695">
    <property type="entry name" value="PLC-like phosphodiesterases"/>
    <property type="match status" value="1"/>
</dbReference>
<dbReference type="GO" id="GO:0005509">
    <property type="term" value="F:calcium ion binding"/>
    <property type="evidence" value="ECO:0007669"/>
    <property type="project" value="InterPro"/>
</dbReference>
<dbReference type="Gene3D" id="1.10.238.10">
    <property type="entry name" value="EF-hand"/>
    <property type="match status" value="2"/>
</dbReference>
<protein>
    <recommendedName>
        <fullName evidence="5 22">Phosphoinositide phospholipase C</fullName>
        <ecNumber evidence="5 22">3.1.4.11</ecNumber>
    </recommendedName>
</protein>
<dbReference type="GO" id="GO:0004435">
    <property type="term" value="F:phosphatidylinositol-4,5-bisphosphate phospholipase C activity"/>
    <property type="evidence" value="ECO:0007669"/>
    <property type="project" value="UniProtKB-EC"/>
</dbReference>
<feature type="binding site" evidence="19">
    <location>
        <position position="388"/>
    </location>
    <ligand>
        <name>substrate</name>
    </ligand>
</feature>
<comment type="caution">
    <text evidence="26">The sequence shown here is derived from an EMBL/GenBank/DDBJ whole genome shotgun (WGS) entry which is preliminary data.</text>
</comment>
<feature type="binding site" evidence="20">
    <location>
        <position position="207"/>
    </location>
    <ligand>
        <name>Ca(2+)</name>
        <dbReference type="ChEBI" id="CHEBI:29108"/>
        <label>3</label>
        <note>catalytic</note>
    </ligand>
</feature>
<sequence length="524" mass="59887">MGHKEKLDHWIKDLFRKADKNKDGRMNFKEVRDLLKMMNIDMNELHALHLFMMADKSASDTLEDDEFVLFYKMLTDRDDVLQLFRKYSGDGHKLTLCNLEEFLQKEQLETEISRQRILELVNKYEPSETAKSLQAMSIDGFLLYLSSADGLIFNPCQQRIYQDMTQPLCHYFISSSHNTYLLQDQLIGHSSVEGYIRALKRGCRCVELDCWDGSNGEPVVYHGHTFTSKILFKDVIIAVEKYAFTTSKYPVILSIENHCCVEQQRVMAQYLNEILGDKLLNVPLDGKIPDRLPSPQELIGKILIKGKKIGNHSGVAEDSLACEVSDEEEIADNDDEKAQHANSTHHSSKKPKRHLSRQLSDCVVYCKSVPFTSFDNSHLHSKFYEMSSFSESKARKLVRAAGADFVHHNSMFLSRIYPGGLRTDSSNLYPQDMWNVGCQLVALNFQTAGEEMDLNDGLFSQNGCCGYVLKPKFMRSCERRFDPENPQTMEGYQPVSLVIQVLDEEMDHGLSVLLEVQGILMSIL</sequence>
<evidence type="ECO:0000256" key="21">
    <source>
        <dbReference type="PIRSR" id="PIRSR628391-4"/>
    </source>
</evidence>
<dbReference type="FunFam" id="3.20.20.190:FF:000020">
    <property type="entry name" value="Phosphoinositide phospholipase C"/>
    <property type="match status" value="1"/>
</dbReference>
<evidence type="ECO:0000259" key="24">
    <source>
        <dbReference type="PROSITE" id="PS50008"/>
    </source>
</evidence>
<feature type="active site" evidence="18">
    <location>
        <position position="222"/>
    </location>
</feature>
<evidence type="ECO:0000256" key="8">
    <source>
        <dbReference type="ARBA" id="ARBA00022737"/>
    </source>
</evidence>
<evidence type="ECO:0000256" key="16">
    <source>
        <dbReference type="ARBA" id="ARBA00023242"/>
    </source>
</evidence>
<keyword evidence="15" id="KW-0807">Transducer</keyword>
<dbReference type="EMBL" id="JAFBMS010000010">
    <property type="protein sequence ID" value="KAG9349152.1"/>
    <property type="molecule type" value="Genomic_DNA"/>
</dbReference>
<evidence type="ECO:0000313" key="26">
    <source>
        <dbReference type="EMBL" id="KAG9349152.1"/>
    </source>
</evidence>
<feature type="domain" description="PI-PLC Y-box" evidence="24">
    <location>
        <begin position="359"/>
        <end position="475"/>
    </location>
</feature>
<keyword evidence="9 22" id="KW-0378">Hydrolase</keyword>
<dbReference type="GO" id="GO:0016042">
    <property type="term" value="P:lipid catabolic process"/>
    <property type="evidence" value="ECO:0007669"/>
    <property type="project" value="UniProtKB-KW"/>
</dbReference>
<feature type="binding site" evidence="20">
    <location>
        <position position="256"/>
    </location>
    <ligand>
        <name>Ca(2+)</name>
        <dbReference type="ChEBI" id="CHEBI:29108"/>
        <label>3</label>
        <note>catalytic</note>
    </ligand>
</feature>
<evidence type="ECO:0000259" key="25">
    <source>
        <dbReference type="PROSITE" id="PS50222"/>
    </source>
</evidence>
<dbReference type="PROSITE" id="PS50008">
    <property type="entry name" value="PIPLC_Y_DOMAIN"/>
    <property type="match status" value="1"/>
</dbReference>
<keyword evidence="6" id="KW-0963">Cytoplasm</keyword>
<dbReference type="InterPro" id="IPR000909">
    <property type="entry name" value="PLipase_C_PInositol-sp_X_dom"/>
</dbReference>
<keyword evidence="13 22" id="KW-0443">Lipid metabolism</keyword>
<evidence type="ECO:0000256" key="18">
    <source>
        <dbReference type="PIRSR" id="PIRSR628391-1"/>
    </source>
</evidence>
<evidence type="ECO:0000256" key="7">
    <source>
        <dbReference type="ARBA" id="ARBA00022723"/>
    </source>
</evidence>
<feature type="binding site" evidence="19">
    <location>
        <position position="305"/>
    </location>
    <ligand>
        <name>substrate</name>
    </ligand>
</feature>
<dbReference type="PANTHER" id="PTHR10336:SF31">
    <property type="entry name" value="1-PHOSPHATIDYLINOSITOL 4,5-BISPHOSPHATE PHOSPHODIESTERASE DELTA-4"/>
    <property type="match status" value="1"/>
</dbReference>
<evidence type="ECO:0000313" key="27">
    <source>
        <dbReference type="Proteomes" id="UP000824540"/>
    </source>
</evidence>
<dbReference type="Proteomes" id="UP000824540">
    <property type="component" value="Unassembled WGS sequence"/>
</dbReference>
<evidence type="ECO:0000256" key="20">
    <source>
        <dbReference type="PIRSR" id="PIRSR628391-3"/>
    </source>
</evidence>
<keyword evidence="12 22" id="KW-0442">Lipid degradation</keyword>
<dbReference type="InterPro" id="IPR017946">
    <property type="entry name" value="PLC-like_Pdiesterase_TIM-brl"/>
</dbReference>
<organism evidence="26 27">
    <name type="scientific">Albula glossodonta</name>
    <name type="common">roundjaw bonefish</name>
    <dbReference type="NCBI Taxonomy" id="121402"/>
    <lineage>
        <taxon>Eukaryota</taxon>
        <taxon>Metazoa</taxon>
        <taxon>Chordata</taxon>
        <taxon>Craniata</taxon>
        <taxon>Vertebrata</taxon>
        <taxon>Euteleostomi</taxon>
        <taxon>Actinopterygii</taxon>
        <taxon>Neopterygii</taxon>
        <taxon>Teleostei</taxon>
        <taxon>Albuliformes</taxon>
        <taxon>Albulidae</taxon>
        <taxon>Albula</taxon>
    </lineage>
</organism>
<dbReference type="SMART" id="SM00054">
    <property type="entry name" value="EFh"/>
    <property type="match status" value="2"/>
</dbReference>
<dbReference type="EC" id="3.1.4.11" evidence="5 22"/>
<keyword evidence="27" id="KW-1185">Reference proteome</keyword>
<feature type="binding site" evidence="19">
    <location>
        <position position="415"/>
    </location>
    <ligand>
        <name>substrate</name>
    </ligand>
</feature>
<dbReference type="GO" id="GO:0035556">
    <property type="term" value="P:intracellular signal transduction"/>
    <property type="evidence" value="ECO:0007669"/>
    <property type="project" value="InterPro"/>
</dbReference>
<proteinExistence type="predicted"/>
<gene>
    <name evidence="26" type="ORF">JZ751_029475</name>
</gene>
<evidence type="ECO:0000256" key="2">
    <source>
        <dbReference type="ARBA" id="ARBA00004170"/>
    </source>
</evidence>
<feature type="active site" evidence="18">
    <location>
        <position position="177"/>
    </location>
</feature>
<keyword evidence="16" id="KW-0539">Nucleus</keyword>
<dbReference type="PROSITE" id="PS50007">
    <property type="entry name" value="PIPLC_X_DOMAIN"/>
    <property type="match status" value="1"/>
</dbReference>
<dbReference type="CDD" id="cd08593">
    <property type="entry name" value="PI-PLCc_delta"/>
    <property type="match status" value="1"/>
</dbReference>
<evidence type="ECO:0000256" key="13">
    <source>
        <dbReference type="ARBA" id="ARBA00023098"/>
    </source>
</evidence>
<dbReference type="PANTHER" id="PTHR10336">
    <property type="entry name" value="PHOSPHOINOSITIDE-SPECIFIC PHOSPHOLIPASE C FAMILY PROTEIN"/>
    <property type="match status" value="1"/>
</dbReference>
<dbReference type="Pfam" id="PF09279">
    <property type="entry name" value="EF-hand_like"/>
    <property type="match status" value="1"/>
</dbReference>
<dbReference type="PROSITE" id="PS50222">
    <property type="entry name" value="EF_HAND_2"/>
    <property type="match status" value="1"/>
</dbReference>
<dbReference type="InterPro" id="IPR011992">
    <property type="entry name" value="EF-hand-dom_pair"/>
</dbReference>
<dbReference type="InterPro" id="IPR001192">
    <property type="entry name" value="PI-PLC_fam"/>
</dbReference>
<dbReference type="PROSITE" id="PS00018">
    <property type="entry name" value="EF_HAND_1"/>
    <property type="match status" value="2"/>
</dbReference>
<dbReference type="InterPro" id="IPR002048">
    <property type="entry name" value="EF_hand_dom"/>
</dbReference>
<keyword evidence="11 20" id="KW-0106">Calcium</keyword>
<feature type="region of interest" description="Disordered" evidence="23">
    <location>
        <begin position="326"/>
        <end position="353"/>
    </location>
</feature>
<keyword evidence="21" id="KW-0325">Glycoprotein</keyword>
<dbReference type="OrthoDB" id="269822at2759"/>
<keyword evidence="7 20" id="KW-0479">Metal-binding</keyword>
<dbReference type="AlphaFoldDB" id="A0A8T2PHR1"/>
<evidence type="ECO:0000256" key="5">
    <source>
        <dbReference type="ARBA" id="ARBA00012368"/>
    </source>
</evidence>
<dbReference type="GO" id="GO:0005886">
    <property type="term" value="C:plasma membrane"/>
    <property type="evidence" value="ECO:0007669"/>
    <property type="project" value="TreeGrafter"/>
</dbReference>
<comment type="subcellular location">
    <subcellularLocation>
        <location evidence="4">Cytoplasm</location>
    </subcellularLocation>
    <subcellularLocation>
        <location evidence="3">Endoplasmic reticulum</location>
    </subcellularLocation>
    <subcellularLocation>
        <location evidence="2">Membrane</location>
        <topology evidence="2">Peripheral membrane protein</topology>
    </subcellularLocation>
    <subcellularLocation>
        <location evidence="1">Nucleus</location>
    </subcellularLocation>
</comment>
<evidence type="ECO:0000256" key="3">
    <source>
        <dbReference type="ARBA" id="ARBA00004240"/>
    </source>
</evidence>
<dbReference type="Pfam" id="PF00036">
    <property type="entry name" value="EF-hand_1"/>
    <property type="match status" value="1"/>
</dbReference>
<keyword evidence="8" id="KW-0677">Repeat</keyword>
<keyword evidence="10" id="KW-0256">Endoplasmic reticulum</keyword>
<dbReference type="FunFam" id="1.10.238.10:FF:000005">
    <property type="entry name" value="Phosphoinositide phospholipase C"/>
    <property type="match status" value="1"/>
</dbReference>
<evidence type="ECO:0000256" key="17">
    <source>
        <dbReference type="ARBA" id="ARBA00023674"/>
    </source>
</evidence>
<dbReference type="GO" id="GO:0005783">
    <property type="term" value="C:endoplasmic reticulum"/>
    <property type="evidence" value="ECO:0007669"/>
    <property type="project" value="UniProtKB-SubCell"/>
</dbReference>
<dbReference type="Pfam" id="PF00387">
    <property type="entry name" value="PI-PLC-Y"/>
    <property type="match status" value="1"/>
</dbReference>
<comment type="cofactor">
    <cofactor evidence="20">
        <name>Ca(2+)</name>
        <dbReference type="ChEBI" id="CHEBI:29108"/>
    </cofactor>
    <text evidence="20">Binds 3 Ca(2+) ions per subunit. Two of the Ca(2+) ions are bound to the C2 domain.</text>
</comment>
<name>A0A8T2PHR1_9TELE</name>
<feature type="glycosylation site" description="O-linked (GlcNAc) serine" evidence="21">
    <location>
        <position position="57"/>
    </location>
</feature>
<evidence type="ECO:0000256" key="12">
    <source>
        <dbReference type="ARBA" id="ARBA00022963"/>
    </source>
</evidence>
<feature type="compositionally biased region" description="Acidic residues" evidence="23">
    <location>
        <begin position="326"/>
        <end position="335"/>
    </location>
</feature>
<feature type="binding site" evidence="19">
    <location>
        <position position="307"/>
    </location>
    <ligand>
        <name>substrate</name>
    </ligand>
</feature>
<dbReference type="SMART" id="SM00148">
    <property type="entry name" value="PLCXc"/>
    <property type="match status" value="1"/>
</dbReference>